<evidence type="ECO:0000313" key="7">
    <source>
        <dbReference type="EMBL" id="EPD12451.1"/>
    </source>
</evidence>
<evidence type="ECO:0000256" key="3">
    <source>
        <dbReference type="ARBA" id="ARBA00023136"/>
    </source>
</evidence>
<dbReference type="RefSeq" id="WP_015006874.1">
    <property type="nucleotide sequence ID" value="NZ_FQZJ01000001.1"/>
</dbReference>
<keyword evidence="8" id="KW-1185">Reference proteome</keyword>
<evidence type="ECO:0000256" key="2">
    <source>
        <dbReference type="ARBA" id="ARBA00022729"/>
    </source>
</evidence>
<keyword evidence="5" id="KW-0998">Cell outer membrane</keyword>
<keyword evidence="4" id="KW-0564">Palmitate</keyword>
<evidence type="ECO:0000256" key="1">
    <source>
        <dbReference type="ARBA" id="ARBA00004459"/>
    </source>
</evidence>
<reference evidence="7 8" key="1">
    <citation type="journal article" date="2013" name="Genome Announc.">
        <title>Genome Sequence of the Pyrene- and Fluoranthene-Degrading Bacterium Cycloclasticus sp. Strain PY97M.</title>
        <authorList>
            <person name="Cui Z."/>
            <person name="Xu G."/>
            <person name="Li Q."/>
            <person name="Gao W."/>
            <person name="Zheng L."/>
        </authorList>
    </citation>
    <scope>NUCLEOTIDE SEQUENCE [LARGE SCALE GENOMIC DNA]</scope>
    <source>
        <strain evidence="7 8">PY97M</strain>
    </source>
</reference>
<keyword evidence="6" id="KW-0449">Lipoprotein</keyword>
<dbReference type="EMBL" id="ASHL01000010">
    <property type="protein sequence ID" value="EPD12451.1"/>
    <property type="molecule type" value="Genomic_DNA"/>
</dbReference>
<gene>
    <name evidence="7" type="ORF">L196_10034</name>
</gene>
<dbReference type="GO" id="GO:0009279">
    <property type="term" value="C:cell outer membrane"/>
    <property type="evidence" value="ECO:0007669"/>
    <property type="project" value="UniProtKB-SubCell"/>
</dbReference>
<dbReference type="Pfam" id="PF13627">
    <property type="entry name" value="LptM_cons"/>
    <property type="match status" value="1"/>
</dbReference>
<name>A0AB33YZN1_9GAMM</name>
<dbReference type="Proteomes" id="UP000015462">
    <property type="component" value="Unassembled WGS sequence"/>
</dbReference>
<organism evidence="7 8">
    <name type="scientific">Cycloclasticus pugetii</name>
    <dbReference type="NCBI Taxonomy" id="34068"/>
    <lineage>
        <taxon>Bacteria</taxon>
        <taxon>Pseudomonadati</taxon>
        <taxon>Pseudomonadota</taxon>
        <taxon>Gammaproteobacteria</taxon>
        <taxon>Thiotrichales</taxon>
        <taxon>Piscirickettsiaceae</taxon>
        <taxon>Cycloclasticus</taxon>
    </lineage>
</organism>
<evidence type="ECO:0000256" key="6">
    <source>
        <dbReference type="ARBA" id="ARBA00023288"/>
    </source>
</evidence>
<dbReference type="NCBIfam" id="NF047847">
    <property type="entry name" value="SS_mature_LptM"/>
    <property type="match status" value="1"/>
</dbReference>
<evidence type="ECO:0000313" key="8">
    <source>
        <dbReference type="Proteomes" id="UP000015462"/>
    </source>
</evidence>
<comment type="subcellular location">
    <subcellularLocation>
        <location evidence="1">Cell outer membrane</location>
        <topology evidence="1">Lipid-anchor</topology>
    </subcellularLocation>
</comment>
<proteinExistence type="predicted"/>
<dbReference type="PROSITE" id="PS51257">
    <property type="entry name" value="PROKAR_LIPOPROTEIN"/>
    <property type="match status" value="1"/>
</dbReference>
<keyword evidence="3" id="KW-0472">Membrane</keyword>
<keyword evidence="2" id="KW-0732">Signal</keyword>
<dbReference type="InterPro" id="IPR032831">
    <property type="entry name" value="LptM_cons"/>
</dbReference>
<comment type="caution">
    <text evidence="7">The sequence shown here is derived from an EMBL/GenBank/DDBJ whole genome shotgun (WGS) entry which is preliminary data.</text>
</comment>
<protein>
    <recommendedName>
        <fullName evidence="9">Lipoprotein-attachment site-containing protein</fullName>
    </recommendedName>
</protein>
<evidence type="ECO:0008006" key="9">
    <source>
        <dbReference type="Google" id="ProtNLM"/>
    </source>
</evidence>
<evidence type="ECO:0000256" key="4">
    <source>
        <dbReference type="ARBA" id="ARBA00023139"/>
    </source>
</evidence>
<sequence length="39" mass="4209">MSRLLKMMLICGLLAMLAACGQKGPLYMPSNQIAQELGL</sequence>
<evidence type="ECO:0000256" key="5">
    <source>
        <dbReference type="ARBA" id="ARBA00023237"/>
    </source>
</evidence>
<dbReference type="AlphaFoldDB" id="A0AB33YZN1"/>
<accession>A0AB33YZN1</accession>